<accession>A0A9P5JV69</accession>
<evidence type="ECO:0000313" key="1">
    <source>
        <dbReference type="EMBL" id="KAF8464983.1"/>
    </source>
</evidence>
<reference evidence="1" key="1">
    <citation type="submission" date="2019-10" db="EMBL/GenBank/DDBJ databases">
        <authorList>
            <consortium name="DOE Joint Genome Institute"/>
            <person name="Kuo A."/>
            <person name="Miyauchi S."/>
            <person name="Kiss E."/>
            <person name="Drula E."/>
            <person name="Kohler A."/>
            <person name="Sanchez-Garcia M."/>
            <person name="Andreopoulos B."/>
            <person name="Barry K.W."/>
            <person name="Bonito G."/>
            <person name="Buee M."/>
            <person name="Carver A."/>
            <person name="Chen C."/>
            <person name="Cichocki N."/>
            <person name="Clum A."/>
            <person name="Culley D."/>
            <person name="Crous P.W."/>
            <person name="Fauchery L."/>
            <person name="Girlanda M."/>
            <person name="Hayes R."/>
            <person name="Keri Z."/>
            <person name="LaButti K."/>
            <person name="Lipzen A."/>
            <person name="Lombard V."/>
            <person name="Magnuson J."/>
            <person name="Maillard F."/>
            <person name="Morin E."/>
            <person name="Murat C."/>
            <person name="Nolan M."/>
            <person name="Ohm R."/>
            <person name="Pangilinan J."/>
            <person name="Pereira M."/>
            <person name="Perotto S."/>
            <person name="Peter M."/>
            <person name="Riley R."/>
            <person name="Sitrit Y."/>
            <person name="Stielow B."/>
            <person name="Szollosi G."/>
            <person name="Zifcakova L."/>
            <person name="Stursova M."/>
            <person name="Spatafora J.W."/>
            <person name="Tedersoo L."/>
            <person name="Vaario L.-M."/>
            <person name="Yamada A."/>
            <person name="Yan M."/>
            <person name="Wang P."/>
            <person name="Xu J."/>
            <person name="Bruns T."/>
            <person name="Baldrian P."/>
            <person name="Vilgalys R."/>
            <person name="Henrissat B."/>
            <person name="Grigoriev I.V."/>
            <person name="Hibbett D."/>
            <person name="Nagy L.G."/>
            <person name="Martin F.M."/>
        </authorList>
    </citation>
    <scope>NUCLEOTIDE SEQUENCE</scope>
    <source>
        <strain evidence="1">Prilba</strain>
    </source>
</reference>
<feature type="non-terminal residue" evidence="1">
    <location>
        <position position="1"/>
    </location>
</feature>
<dbReference type="Proteomes" id="UP000759537">
    <property type="component" value="Unassembled WGS sequence"/>
</dbReference>
<organism evidence="1 2">
    <name type="scientific">Russula ochroleuca</name>
    <dbReference type="NCBI Taxonomy" id="152965"/>
    <lineage>
        <taxon>Eukaryota</taxon>
        <taxon>Fungi</taxon>
        <taxon>Dikarya</taxon>
        <taxon>Basidiomycota</taxon>
        <taxon>Agaricomycotina</taxon>
        <taxon>Agaricomycetes</taxon>
        <taxon>Russulales</taxon>
        <taxon>Russulaceae</taxon>
        <taxon>Russula</taxon>
    </lineage>
</organism>
<sequence length="128" mass="14920">PRRIVWNVDWIELLLDWLEENPKERQKLFSDSSKDAKDEGRCKHVAKGSKSEFHRMIAAVVFSVDSDADICVDFQVNPTNYTKSVDNYIISSLEKLSVDFPYWKRLHGFWHTLPNFNPYTALSEPGQD</sequence>
<dbReference type="EMBL" id="WHVB01000050">
    <property type="protein sequence ID" value="KAF8464983.1"/>
    <property type="molecule type" value="Genomic_DNA"/>
</dbReference>
<keyword evidence="2" id="KW-1185">Reference proteome</keyword>
<reference evidence="1" key="2">
    <citation type="journal article" date="2020" name="Nat. Commun.">
        <title>Large-scale genome sequencing of mycorrhizal fungi provides insights into the early evolution of symbiotic traits.</title>
        <authorList>
            <person name="Miyauchi S."/>
            <person name="Kiss E."/>
            <person name="Kuo A."/>
            <person name="Drula E."/>
            <person name="Kohler A."/>
            <person name="Sanchez-Garcia M."/>
            <person name="Morin E."/>
            <person name="Andreopoulos B."/>
            <person name="Barry K.W."/>
            <person name="Bonito G."/>
            <person name="Buee M."/>
            <person name="Carver A."/>
            <person name="Chen C."/>
            <person name="Cichocki N."/>
            <person name="Clum A."/>
            <person name="Culley D."/>
            <person name="Crous P.W."/>
            <person name="Fauchery L."/>
            <person name="Girlanda M."/>
            <person name="Hayes R.D."/>
            <person name="Keri Z."/>
            <person name="LaButti K."/>
            <person name="Lipzen A."/>
            <person name="Lombard V."/>
            <person name="Magnuson J."/>
            <person name="Maillard F."/>
            <person name="Murat C."/>
            <person name="Nolan M."/>
            <person name="Ohm R.A."/>
            <person name="Pangilinan J."/>
            <person name="Pereira M.F."/>
            <person name="Perotto S."/>
            <person name="Peter M."/>
            <person name="Pfister S."/>
            <person name="Riley R."/>
            <person name="Sitrit Y."/>
            <person name="Stielow J.B."/>
            <person name="Szollosi G."/>
            <person name="Zifcakova L."/>
            <person name="Stursova M."/>
            <person name="Spatafora J.W."/>
            <person name="Tedersoo L."/>
            <person name="Vaario L.M."/>
            <person name="Yamada A."/>
            <person name="Yan M."/>
            <person name="Wang P."/>
            <person name="Xu J."/>
            <person name="Bruns T."/>
            <person name="Baldrian P."/>
            <person name="Vilgalys R."/>
            <person name="Dunand C."/>
            <person name="Henrissat B."/>
            <person name="Grigoriev I.V."/>
            <person name="Hibbett D."/>
            <person name="Nagy L.G."/>
            <person name="Martin F.M."/>
        </authorList>
    </citation>
    <scope>NUCLEOTIDE SEQUENCE</scope>
    <source>
        <strain evidence="1">Prilba</strain>
    </source>
</reference>
<name>A0A9P5JV69_9AGAM</name>
<dbReference type="OrthoDB" id="2660902at2759"/>
<proteinExistence type="predicted"/>
<feature type="non-terminal residue" evidence="1">
    <location>
        <position position="128"/>
    </location>
</feature>
<gene>
    <name evidence="1" type="ORF">DFH94DRAFT_614722</name>
</gene>
<dbReference type="AlphaFoldDB" id="A0A9P5JV69"/>
<protein>
    <submittedName>
        <fullName evidence="1">Uncharacterized protein</fullName>
    </submittedName>
</protein>
<comment type="caution">
    <text evidence="1">The sequence shown here is derived from an EMBL/GenBank/DDBJ whole genome shotgun (WGS) entry which is preliminary data.</text>
</comment>
<evidence type="ECO:0000313" key="2">
    <source>
        <dbReference type="Proteomes" id="UP000759537"/>
    </source>
</evidence>